<evidence type="ECO:0000256" key="5">
    <source>
        <dbReference type="ARBA" id="ARBA00023125"/>
    </source>
</evidence>
<dbReference type="SMART" id="SM00448">
    <property type="entry name" value="REC"/>
    <property type="match status" value="1"/>
</dbReference>
<dbReference type="Pfam" id="PF00072">
    <property type="entry name" value="Response_reg"/>
    <property type="match status" value="1"/>
</dbReference>
<evidence type="ECO:0000256" key="3">
    <source>
        <dbReference type="ARBA" id="ARBA00022553"/>
    </source>
</evidence>
<dbReference type="PROSITE" id="PS00041">
    <property type="entry name" value="HTH_ARAC_FAMILY_1"/>
    <property type="match status" value="1"/>
</dbReference>
<dbReference type="SUPFAM" id="SSF55874">
    <property type="entry name" value="ATPase domain of HSP90 chaperone/DNA topoisomerase II/histidine kinase"/>
    <property type="match status" value="1"/>
</dbReference>
<feature type="domain" description="HTH araC/xylS-type" evidence="8">
    <location>
        <begin position="1200"/>
        <end position="1299"/>
    </location>
</feature>
<evidence type="ECO:0000313" key="12">
    <source>
        <dbReference type="Proteomes" id="UP001496674"/>
    </source>
</evidence>
<dbReference type="InterPro" id="IPR004358">
    <property type="entry name" value="Sig_transdc_His_kin-like_C"/>
</dbReference>
<dbReference type="InterPro" id="IPR003661">
    <property type="entry name" value="HisK_dim/P_dom"/>
</dbReference>
<dbReference type="SMART" id="SM00342">
    <property type="entry name" value="HTH_ARAC"/>
    <property type="match status" value="1"/>
</dbReference>
<dbReference type="GO" id="GO:0016301">
    <property type="term" value="F:kinase activity"/>
    <property type="evidence" value="ECO:0007669"/>
    <property type="project" value="UniProtKB-KW"/>
</dbReference>
<dbReference type="InterPro" id="IPR011047">
    <property type="entry name" value="Quinoprotein_ADH-like_sf"/>
</dbReference>
<keyword evidence="11" id="KW-0808">Transferase</keyword>
<dbReference type="InterPro" id="IPR009057">
    <property type="entry name" value="Homeodomain-like_sf"/>
</dbReference>
<evidence type="ECO:0000256" key="6">
    <source>
        <dbReference type="ARBA" id="ARBA00023163"/>
    </source>
</evidence>
<dbReference type="InterPro" id="IPR011110">
    <property type="entry name" value="Reg_prop"/>
</dbReference>
<dbReference type="InterPro" id="IPR011006">
    <property type="entry name" value="CheY-like_superfamily"/>
</dbReference>
<dbReference type="SUPFAM" id="SSF63829">
    <property type="entry name" value="Calcium-dependent phosphotriesterase"/>
    <property type="match status" value="1"/>
</dbReference>
<keyword evidence="6" id="KW-0804">Transcription</keyword>
<dbReference type="PANTHER" id="PTHR43547:SF2">
    <property type="entry name" value="HYBRID SIGNAL TRANSDUCTION HISTIDINE KINASE C"/>
    <property type="match status" value="1"/>
</dbReference>
<evidence type="ECO:0000259" key="9">
    <source>
        <dbReference type="PROSITE" id="PS50109"/>
    </source>
</evidence>
<comment type="catalytic activity">
    <reaction evidence="1">
        <text>ATP + protein L-histidine = ADP + protein N-phospho-L-histidine.</text>
        <dbReference type="EC" id="2.7.13.3"/>
    </reaction>
</comment>
<accession>A0ABN6Z4C6</accession>
<dbReference type="InterPro" id="IPR018062">
    <property type="entry name" value="HTH_AraC-typ_CS"/>
</dbReference>
<gene>
    <name evidence="11" type="ORF">BSYN_17030</name>
</gene>
<evidence type="ECO:0000256" key="1">
    <source>
        <dbReference type="ARBA" id="ARBA00000085"/>
    </source>
</evidence>
<dbReference type="CDD" id="cd17574">
    <property type="entry name" value="REC_OmpR"/>
    <property type="match status" value="1"/>
</dbReference>
<organism evidence="11 12">
    <name type="scientific">Bacteroides sedimenti</name>
    <dbReference type="NCBI Taxonomy" id="2136147"/>
    <lineage>
        <taxon>Bacteria</taxon>
        <taxon>Pseudomonadati</taxon>
        <taxon>Bacteroidota</taxon>
        <taxon>Bacteroidia</taxon>
        <taxon>Bacteroidales</taxon>
        <taxon>Bacteroidaceae</taxon>
        <taxon>Bacteroides</taxon>
    </lineage>
</organism>
<dbReference type="InterPro" id="IPR036890">
    <property type="entry name" value="HATPase_C_sf"/>
</dbReference>
<evidence type="ECO:0000256" key="7">
    <source>
        <dbReference type="PROSITE-ProRule" id="PRU00169"/>
    </source>
</evidence>
<dbReference type="PRINTS" id="PR00344">
    <property type="entry name" value="BCTRLSENSOR"/>
</dbReference>
<dbReference type="Proteomes" id="UP001496674">
    <property type="component" value="Chromosome"/>
</dbReference>
<dbReference type="PANTHER" id="PTHR43547">
    <property type="entry name" value="TWO-COMPONENT HISTIDINE KINASE"/>
    <property type="match status" value="1"/>
</dbReference>
<dbReference type="Gene3D" id="3.40.50.2300">
    <property type="match status" value="1"/>
</dbReference>
<dbReference type="InterPro" id="IPR036097">
    <property type="entry name" value="HisK_dim/P_sf"/>
</dbReference>
<dbReference type="SMART" id="SM00388">
    <property type="entry name" value="HisKA"/>
    <property type="match status" value="1"/>
</dbReference>
<proteinExistence type="predicted"/>
<sequence>MFLLLLSGFNSSEAKSSYYFKQISVEQGLSQSLVRCVLEDCKGFVWIGTRYGLNRFDHYDLKSYFNRHNDNNSLPGNQIFFIAEDVNLNLWISSNEGLALYNREQDNFTPILFNKKPFITHAFLNTKDGILFGGAGEIFSYNSHNHELEKLQISFPDNQFSRINQMVYLNDATILCSSRWNGIWLYDVNHKMMKRTTFCSEKNIMSVTVDALKRIWVSPYGKGLFCYSPQGKLLHHFSTSNSDLNNDVILDIKCWGKSVWLATDGGGINILNTADLSFSHITHTQGDIYSLPVNSIYCLYRDSEENIWAGSIRGGLIAIREVYIRTYRDVPLNNPFGLSDKTVISLFQDEDETIWIGTDGGGVNSFNPQTNNFRHYLPTYGEKVVSITRYSNTELLVSLFSKGVFVFNKQSGTFRPLSKVNEAINKNVSGSGLSVNLARGGRNRIYLLARNVFSYDLTSQEIKMVKLNKNEETGSLQHLHSDEDATWVFSNESIYRIDNAQNRMIKVFTITKGSIINTVKRDEIGNFWIGTNEGLSYYSISGKKLTDIRTNLFREVSAIVYDKKGHVWFSSQGMLFAYNIKERKFILFGESDGAYPNEYLSKPTLLSNSGNVFIGGVTGLLRVDKDIPFQKTGQPKIELADLMFNGATAYDKINFEKGEISIPWNHNSLVVNCIVREKDVFRKKMFRYKIEGLDNQFIETYDHTLTLRALPAGKYKIMVSCNTRDGGWSEQTRLLTLIVTPPWWKSTWFTIIVIILLFIGVRGTIQLLIRRRENLLLKRMQEHEKQTQEEKIRFLINVSHELRTPLTLIHAPLKRILDRINTTDQLFGELSGIYKQTRRMKDIINMVLDIRRMEVGYDKVSMKNYSLNEWLQSVATDFTSEFRAAGIDLEFDFCQEIGVVAFDESKCRIVISNLLMNAMKYSETNTSVTLSTSLVRDDEQSFVRVTVKDQGIGLRGVDVDKLFTRFYKGEHGCEGSGIGLSYSKILIEVQGGKLGVTANEGNGGSSFYFDLPLLTKAEEKVSPVKPYLNELIQSSEELMAESQSFSTSSYSLLIVEDENELRSFLKESLKGYFNKIYTASDGINAMDIISQMHPDIIVSDVMMPRMDGFELCKKIKENIEFSHIPVILLTARDDGESVLKGYKNGADVYLPKPFEIDFLRTVIGSTMQNREAVKSLYRKNTIVTLPEKTTFSNTDEKFLLKMNEVISNNLAEVELDVTLLTEKLNISRASLYTKVKALTGMAVGNYINKFRIEKAVILLTRTDLSVTEISEQTGFSSQRYFSTAFKQAMGCTPSQYKAEHKEDKTA</sequence>
<dbReference type="InterPro" id="IPR001789">
    <property type="entry name" value="Sig_transdc_resp-reg_receiver"/>
</dbReference>
<dbReference type="SUPFAM" id="SSF46689">
    <property type="entry name" value="Homeodomain-like"/>
    <property type="match status" value="1"/>
</dbReference>
<dbReference type="Gene3D" id="2.60.40.10">
    <property type="entry name" value="Immunoglobulins"/>
    <property type="match status" value="1"/>
</dbReference>
<keyword evidence="3 7" id="KW-0597">Phosphoprotein</keyword>
<dbReference type="InterPro" id="IPR013783">
    <property type="entry name" value="Ig-like_fold"/>
</dbReference>
<keyword evidence="5" id="KW-0238">DNA-binding</keyword>
<dbReference type="Pfam" id="PF07494">
    <property type="entry name" value="Reg_prop"/>
    <property type="match status" value="2"/>
</dbReference>
<dbReference type="Gene3D" id="1.10.287.130">
    <property type="match status" value="1"/>
</dbReference>
<dbReference type="CDD" id="cd00082">
    <property type="entry name" value="HisKA"/>
    <property type="match status" value="1"/>
</dbReference>
<dbReference type="Gene3D" id="3.30.565.10">
    <property type="entry name" value="Histidine kinase-like ATPase, C-terminal domain"/>
    <property type="match status" value="1"/>
</dbReference>
<dbReference type="PROSITE" id="PS50109">
    <property type="entry name" value="HIS_KIN"/>
    <property type="match status" value="1"/>
</dbReference>
<evidence type="ECO:0000259" key="10">
    <source>
        <dbReference type="PROSITE" id="PS50110"/>
    </source>
</evidence>
<dbReference type="Gene3D" id="2.130.10.10">
    <property type="entry name" value="YVTN repeat-like/Quinoprotein amine dehydrogenase"/>
    <property type="match status" value="2"/>
</dbReference>
<feature type="modified residue" description="4-aspartylphosphate" evidence="7">
    <location>
        <position position="1100"/>
    </location>
</feature>
<dbReference type="InterPro" id="IPR003594">
    <property type="entry name" value="HATPase_dom"/>
</dbReference>
<dbReference type="Pfam" id="PF07495">
    <property type="entry name" value="Y_Y_Y"/>
    <property type="match status" value="1"/>
</dbReference>
<dbReference type="SUPFAM" id="SSF50998">
    <property type="entry name" value="Quinoprotein alcohol dehydrogenase-like"/>
    <property type="match status" value="1"/>
</dbReference>
<dbReference type="PROSITE" id="PS50110">
    <property type="entry name" value="RESPONSE_REGULATORY"/>
    <property type="match status" value="1"/>
</dbReference>
<evidence type="ECO:0000256" key="2">
    <source>
        <dbReference type="ARBA" id="ARBA00012438"/>
    </source>
</evidence>
<dbReference type="EMBL" id="AP028055">
    <property type="protein sequence ID" value="BEG99438.1"/>
    <property type="molecule type" value="Genomic_DNA"/>
</dbReference>
<keyword evidence="4" id="KW-0805">Transcription regulation</keyword>
<protein>
    <recommendedName>
        <fullName evidence="2">histidine kinase</fullName>
        <ecNumber evidence="2">2.7.13.3</ecNumber>
    </recommendedName>
</protein>
<dbReference type="PROSITE" id="PS01124">
    <property type="entry name" value="HTH_ARAC_FAMILY_2"/>
    <property type="match status" value="1"/>
</dbReference>
<dbReference type="InterPro" id="IPR015943">
    <property type="entry name" value="WD40/YVTN_repeat-like_dom_sf"/>
</dbReference>
<dbReference type="Gene3D" id="1.10.10.60">
    <property type="entry name" value="Homeodomain-like"/>
    <property type="match status" value="1"/>
</dbReference>
<dbReference type="Pfam" id="PF02518">
    <property type="entry name" value="HATPase_c"/>
    <property type="match status" value="1"/>
</dbReference>
<dbReference type="Pfam" id="PF00512">
    <property type="entry name" value="HisKA"/>
    <property type="match status" value="1"/>
</dbReference>
<dbReference type="SUPFAM" id="SSF47384">
    <property type="entry name" value="Homodimeric domain of signal transducing histidine kinase"/>
    <property type="match status" value="1"/>
</dbReference>
<dbReference type="SMART" id="SM00387">
    <property type="entry name" value="HATPase_c"/>
    <property type="match status" value="1"/>
</dbReference>
<dbReference type="InterPro" id="IPR018060">
    <property type="entry name" value="HTH_AraC"/>
</dbReference>
<evidence type="ECO:0000259" key="8">
    <source>
        <dbReference type="PROSITE" id="PS01124"/>
    </source>
</evidence>
<keyword evidence="12" id="KW-1185">Reference proteome</keyword>
<feature type="domain" description="Response regulatory" evidence="10">
    <location>
        <begin position="1051"/>
        <end position="1167"/>
    </location>
</feature>
<feature type="domain" description="Histidine kinase" evidence="9">
    <location>
        <begin position="797"/>
        <end position="1015"/>
    </location>
</feature>
<name>A0ABN6Z4C6_9BACE</name>
<dbReference type="Pfam" id="PF12833">
    <property type="entry name" value="HTH_18"/>
    <property type="match status" value="1"/>
</dbReference>
<keyword evidence="11" id="KW-0418">Kinase</keyword>
<dbReference type="InterPro" id="IPR005467">
    <property type="entry name" value="His_kinase_dom"/>
</dbReference>
<dbReference type="InterPro" id="IPR011123">
    <property type="entry name" value="Y_Y_Y"/>
</dbReference>
<evidence type="ECO:0000256" key="4">
    <source>
        <dbReference type="ARBA" id="ARBA00023015"/>
    </source>
</evidence>
<dbReference type="SUPFAM" id="SSF52172">
    <property type="entry name" value="CheY-like"/>
    <property type="match status" value="1"/>
</dbReference>
<evidence type="ECO:0000313" key="11">
    <source>
        <dbReference type="EMBL" id="BEG99438.1"/>
    </source>
</evidence>
<dbReference type="EC" id="2.7.13.3" evidence="2"/>
<reference evidence="11 12" key="1">
    <citation type="submission" date="2023-04" db="EMBL/GenBank/DDBJ databases">
        <title>Draft genome sequence of acteroides sedimenti strain YN3PY1.</title>
        <authorList>
            <person name="Yoshida N."/>
        </authorList>
    </citation>
    <scope>NUCLEOTIDE SEQUENCE [LARGE SCALE GENOMIC DNA]</scope>
    <source>
        <strain evidence="11 12">YN3PY1</strain>
    </source>
</reference>